<sequence length="72" mass="8508">MPHVELWKSSRWCISSESNLLFCQKFFCLTFQSVEDSKPLLEWLMRLILAKLEVAPFRQRDDKRLGPLLGPK</sequence>
<dbReference type="Proteomes" id="UP000828390">
    <property type="component" value="Unassembled WGS sequence"/>
</dbReference>
<gene>
    <name evidence="1" type="ORF">DPMN_151356</name>
</gene>
<dbReference type="AlphaFoldDB" id="A0A9D4FFF7"/>
<evidence type="ECO:0000313" key="1">
    <source>
        <dbReference type="EMBL" id="KAH3797770.1"/>
    </source>
</evidence>
<organism evidence="1 2">
    <name type="scientific">Dreissena polymorpha</name>
    <name type="common">Zebra mussel</name>
    <name type="synonym">Mytilus polymorpha</name>
    <dbReference type="NCBI Taxonomy" id="45954"/>
    <lineage>
        <taxon>Eukaryota</taxon>
        <taxon>Metazoa</taxon>
        <taxon>Spiralia</taxon>
        <taxon>Lophotrochozoa</taxon>
        <taxon>Mollusca</taxon>
        <taxon>Bivalvia</taxon>
        <taxon>Autobranchia</taxon>
        <taxon>Heteroconchia</taxon>
        <taxon>Euheterodonta</taxon>
        <taxon>Imparidentia</taxon>
        <taxon>Neoheterodontei</taxon>
        <taxon>Myida</taxon>
        <taxon>Dreissenoidea</taxon>
        <taxon>Dreissenidae</taxon>
        <taxon>Dreissena</taxon>
    </lineage>
</organism>
<protein>
    <submittedName>
        <fullName evidence="1">Uncharacterized protein</fullName>
    </submittedName>
</protein>
<reference evidence="1" key="2">
    <citation type="submission" date="2020-11" db="EMBL/GenBank/DDBJ databases">
        <authorList>
            <person name="McCartney M.A."/>
            <person name="Auch B."/>
            <person name="Kono T."/>
            <person name="Mallez S."/>
            <person name="Becker A."/>
            <person name="Gohl D.M."/>
            <person name="Silverstein K.A.T."/>
            <person name="Koren S."/>
            <person name="Bechman K.B."/>
            <person name="Herman A."/>
            <person name="Abrahante J.E."/>
            <person name="Garbe J."/>
        </authorList>
    </citation>
    <scope>NUCLEOTIDE SEQUENCE</scope>
    <source>
        <strain evidence="1">Duluth1</strain>
        <tissue evidence="1">Whole animal</tissue>
    </source>
</reference>
<reference evidence="1" key="1">
    <citation type="journal article" date="2019" name="bioRxiv">
        <title>The Genome of the Zebra Mussel, Dreissena polymorpha: A Resource for Invasive Species Research.</title>
        <authorList>
            <person name="McCartney M.A."/>
            <person name="Auch B."/>
            <person name="Kono T."/>
            <person name="Mallez S."/>
            <person name="Zhang Y."/>
            <person name="Obille A."/>
            <person name="Becker A."/>
            <person name="Abrahante J.E."/>
            <person name="Garbe J."/>
            <person name="Badalamenti J.P."/>
            <person name="Herman A."/>
            <person name="Mangelson H."/>
            <person name="Liachko I."/>
            <person name="Sullivan S."/>
            <person name="Sone E.D."/>
            <person name="Koren S."/>
            <person name="Silverstein K.A.T."/>
            <person name="Beckman K.B."/>
            <person name="Gohl D.M."/>
        </authorList>
    </citation>
    <scope>NUCLEOTIDE SEQUENCE</scope>
    <source>
        <strain evidence="1">Duluth1</strain>
        <tissue evidence="1">Whole animal</tissue>
    </source>
</reference>
<keyword evidence="2" id="KW-1185">Reference proteome</keyword>
<name>A0A9D4FFF7_DREPO</name>
<dbReference type="EMBL" id="JAIWYP010000007">
    <property type="protein sequence ID" value="KAH3797770.1"/>
    <property type="molecule type" value="Genomic_DNA"/>
</dbReference>
<accession>A0A9D4FFF7</accession>
<proteinExistence type="predicted"/>
<evidence type="ECO:0000313" key="2">
    <source>
        <dbReference type="Proteomes" id="UP000828390"/>
    </source>
</evidence>
<comment type="caution">
    <text evidence="1">The sequence shown here is derived from an EMBL/GenBank/DDBJ whole genome shotgun (WGS) entry which is preliminary data.</text>
</comment>